<name>A0ABV8RC82_9FLAO</name>
<evidence type="ECO:0008006" key="3">
    <source>
        <dbReference type="Google" id="ProtNLM"/>
    </source>
</evidence>
<reference evidence="2" key="1">
    <citation type="journal article" date="2019" name="Int. J. Syst. Evol. Microbiol.">
        <title>The Global Catalogue of Microorganisms (GCM) 10K type strain sequencing project: providing services to taxonomists for standard genome sequencing and annotation.</title>
        <authorList>
            <consortium name="The Broad Institute Genomics Platform"/>
            <consortium name="The Broad Institute Genome Sequencing Center for Infectious Disease"/>
            <person name="Wu L."/>
            <person name="Ma J."/>
        </authorList>
    </citation>
    <scope>NUCLEOTIDE SEQUENCE [LARGE SCALE GENOMIC DNA]</scope>
    <source>
        <strain evidence="2">CECT 8655</strain>
    </source>
</reference>
<dbReference type="RefSeq" id="WP_377409816.1">
    <property type="nucleotide sequence ID" value="NZ_JBHSCY010000002.1"/>
</dbReference>
<sequence>MMKSLYKIIVILFLIPVIANANDLKKRHEKSRKVNKEFTITKNGKVNINNKYGDVKITTWNSNKVEIEVTITVKGDDLDNVEERFENIDILFESNANSVSARTTFEKEKKGWSFWKRNSRVSYKINYEIKMPDTNSLDVDNDYGSILLDDLSGVANINCDYGKISIGELSADDNSINLDYCSTSTIGFMKSGNVNIDYSKITIEETNNLKVNADYSTVKLDKTTSVNFNTDYGAITVGDAVNVSVNSDYTGMRFGTIRKNLEIDTDYGAVSVKRLAKGFEMVDISGQYAGIRIDVDSDAVFEFELDLQYASFKADEDKMEFYKKISKSTKRYYEGKFGRGNTNSKIKIRSQYGGVSIREIN</sequence>
<dbReference type="EMBL" id="JBHSCY010000002">
    <property type="protein sequence ID" value="MFC4268964.1"/>
    <property type="molecule type" value="Genomic_DNA"/>
</dbReference>
<accession>A0ABV8RC82</accession>
<protein>
    <recommendedName>
        <fullName evidence="3">Adhesin domain-containing protein</fullName>
    </recommendedName>
</protein>
<comment type="caution">
    <text evidence="1">The sequence shown here is derived from an EMBL/GenBank/DDBJ whole genome shotgun (WGS) entry which is preliminary data.</text>
</comment>
<evidence type="ECO:0000313" key="2">
    <source>
        <dbReference type="Proteomes" id="UP001595826"/>
    </source>
</evidence>
<proteinExistence type="predicted"/>
<dbReference type="Proteomes" id="UP001595826">
    <property type="component" value="Unassembled WGS sequence"/>
</dbReference>
<keyword evidence="2" id="KW-1185">Reference proteome</keyword>
<evidence type="ECO:0000313" key="1">
    <source>
        <dbReference type="EMBL" id="MFC4268964.1"/>
    </source>
</evidence>
<organism evidence="1 2">
    <name type="scientific">Polaribacter marinivivus</name>
    <dbReference type="NCBI Taxonomy" id="1524260"/>
    <lineage>
        <taxon>Bacteria</taxon>
        <taxon>Pseudomonadati</taxon>
        <taxon>Bacteroidota</taxon>
        <taxon>Flavobacteriia</taxon>
        <taxon>Flavobacteriales</taxon>
        <taxon>Flavobacteriaceae</taxon>
    </lineage>
</organism>
<gene>
    <name evidence="1" type="ORF">ACFOWD_08625</name>
</gene>